<proteinExistence type="predicted"/>
<dbReference type="GeneID" id="41972475"/>
<evidence type="ECO:0000256" key="1">
    <source>
        <dbReference type="SAM" id="MobiDB-lite"/>
    </source>
</evidence>
<reference evidence="2 3" key="1">
    <citation type="submission" date="2019-06" db="EMBL/GenBank/DDBJ databases">
        <title>Draft genome sequence of the filamentous fungus Phialemoniopsis curvata isolated from diesel fuel.</title>
        <authorList>
            <person name="Varaljay V.A."/>
            <person name="Lyon W.J."/>
            <person name="Crouch A.L."/>
            <person name="Drake C.E."/>
            <person name="Hollomon J.M."/>
            <person name="Nadeau L.J."/>
            <person name="Nunn H.S."/>
            <person name="Stevenson B.S."/>
            <person name="Bojanowski C.L."/>
            <person name="Crookes-Goodson W.J."/>
        </authorList>
    </citation>
    <scope>NUCLEOTIDE SEQUENCE [LARGE SCALE GENOMIC DNA]</scope>
    <source>
        <strain evidence="2 3">D216</strain>
    </source>
</reference>
<dbReference type="OrthoDB" id="3645574at2759"/>
<gene>
    <name evidence="2" type="ORF">E0L32_005028</name>
</gene>
<feature type="region of interest" description="Disordered" evidence="1">
    <location>
        <begin position="361"/>
        <end position="394"/>
    </location>
</feature>
<dbReference type="PANTHER" id="PTHR21310">
    <property type="entry name" value="AMINOGLYCOSIDE PHOSPHOTRANSFERASE-RELATED-RELATED"/>
    <property type="match status" value="1"/>
</dbReference>
<evidence type="ECO:0008006" key="4">
    <source>
        <dbReference type="Google" id="ProtNLM"/>
    </source>
</evidence>
<dbReference type="AlphaFoldDB" id="A0A507BBZ2"/>
<dbReference type="InterPro" id="IPR051678">
    <property type="entry name" value="AGP_Transferase"/>
</dbReference>
<protein>
    <recommendedName>
        <fullName evidence="4">Aminoglycoside phosphotransferase domain-containing protein</fullName>
    </recommendedName>
</protein>
<dbReference type="Proteomes" id="UP000319257">
    <property type="component" value="Unassembled WGS sequence"/>
</dbReference>
<dbReference type="STRING" id="1093900.A0A507BBZ2"/>
<keyword evidence="3" id="KW-1185">Reference proteome</keyword>
<sequence>MPATITLSDGDSITYKDAENRDDNIVLHAASSVALQDFMWRQKHVIEALARHHLKLGDRDSCVAAGPQQWIRGAINVCVPVEVKSANQAAKLFIFRCPMPHELAEARDPGTFDEKTACEVGTHVWMQEQCPLVRIPRLYGFGFSDGRCRPFYVRVARILQRSLHRCLRYTTVLPRYVSNPSGHRLPTAYMLLEYKPFSLELTDVNRSNIFVDRRWNVTCLIDLEWICALPVEALAVPYWLTGHAVNKISEPEFDSVQRSFIQAVEEEERKRTPVGGGLPLASAMEENWHSGASWLWTAVHSSAMYSLVWKHIYPRFPVVVDRVQAEAILSGFWREDSAQVVQKKANEFKEYKYRVASLFTSNPGSAPPASSSPAPGPRASSLQAPSSHMKLGKP</sequence>
<evidence type="ECO:0000313" key="3">
    <source>
        <dbReference type="Proteomes" id="UP000319257"/>
    </source>
</evidence>
<dbReference type="InParanoid" id="A0A507BBZ2"/>
<feature type="compositionally biased region" description="Low complexity" evidence="1">
    <location>
        <begin position="363"/>
        <end position="381"/>
    </location>
</feature>
<comment type="caution">
    <text evidence="2">The sequence shown here is derived from an EMBL/GenBank/DDBJ whole genome shotgun (WGS) entry which is preliminary data.</text>
</comment>
<name>A0A507BBZ2_9PEZI</name>
<accession>A0A507BBZ2</accession>
<dbReference type="RefSeq" id="XP_030996630.1">
    <property type="nucleotide sequence ID" value="XM_031139505.1"/>
</dbReference>
<dbReference type="PANTHER" id="PTHR21310:SF37">
    <property type="entry name" value="AMINOGLYCOSIDE PHOSPHOTRANSFERASE DOMAIN-CONTAINING PROTEIN"/>
    <property type="match status" value="1"/>
</dbReference>
<dbReference type="EMBL" id="SKBQ01000025">
    <property type="protein sequence ID" value="TPX14919.1"/>
    <property type="molecule type" value="Genomic_DNA"/>
</dbReference>
<evidence type="ECO:0000313" key="2">
    <source>
        <dbReference type="EMBL" id="TPX14919.1"/>
    </source>
</evidence>
<organism evidence="2 3">
    <name type="scientific">Thyridium curvatum</name>
    <dbReference type="NCBI Taxonomy" id="1093900"/>
    <lineage>
        <taxon>Eukaryota</taxon>
        <taxon>Fungi</taxon>
        <taxon>Dikarya</taxon>
        <taxon>Ascomycota</taxon>
        <taxon>Pezizomycotina</taxon>
        <taxon>Sordariomycetes</taxon>
        <taxon>Sordariomycetidae</taxon>
        <taxon>Thyridiales</taxon>
        <taxon>Thyridiaceae</taxon>
        <taxon>Thyridium</taxon>
    </lineage>
</organism>